<dbReference type="OrthoDB" id="5243766at2"/>
<evidence type="ECO:0000256" key="1">
    <source>
        <dbReference type="ARBA" id="ARBA00010641"/>
    </source>
</evidence>
<keyword evidence="3" id="KW-0731">Sigma factor</keyword>
<evidence type="ECO:0000256" key="2">
    <source>
        <dbReference type="ARBA" id="ARBA00023015"/>
    </source>
</evidence>
<dbReference type="SUPFAM" id="SSF88659">
    <property type="entry name" value="Sigma3 and sigma4 domains of RNA polymerase sigma factors"/>
    <property type="match status" value="1"/>
</dbReference>
<proteinExistence type="inferred from homology"/>
<dbReference type="Gene3D" id="1.10.10.10">
    <property type="entry name" value="Winged helix-like DNA-binding domain superfamily/Winged helix DNA-binding domain"/>
    <property type="match status" value="1"/>
</dbReference>
<protein>
    <submittedName>
        <fullName evidence="8">ECF RNA polymerase sigma factor SigL</fullName>
    </submittedName>
    <submittedName>
        <fullName evidence="9">Sigma-70 family RNA polymerase sigma factor</fullName>
    </submittedName>
</protein>
<keyword evidence="5" id="KW-0804">Transcription</keyword>
<dbReference type="SUPFAM" id="SSF88946">
    <property type="entry name" value="Sigma2 domain of RNA polymerase sigma factors"/>
    <property type="match status" value="1"/>
</dbReference>
<reference evidence="8 10" key="1">
    <citation type="submission" date="2015-08" db="EMBL/GenBank/DDBJ databases">
        <title>Draft Genome Sequence of Rathayibacter sp. Strain VKM Ac-2596 Isolated from Leaf Gall Induced by Plant-Parasitic Nematodes.</title>
        <authorList>
            <person name="Vasilenko O.V."/>
            <person name="Starodumova I.P."/>
            <person name="Tarlachkov S.V."/>
            <person name="Dorofeeva L.V."/>
            <person name="Evtushenko L.I."/>
        </authorList>
    </citation>
    <scope>NUCLEOTIDE SEQUENCE [LARGE SCALE GENOMIC DNA]</scope>
    <source>
        <strain evidence="8 10">VKM Ac-2596</strain>
    </source>
</reference>
<evidence type="ECO:0000313" key="11">
    <source>
        <dbReference type="Proteomes" id="UP000465031"/>
    </source>
</evidence>
<dbReference type="GO" id="GO:0016987">
    <property type="term" value="F:sigma factor activity"/>
    <property type="evidence" value="ECO:0007669"/>
    <property type="project" value="UniProtKB-KW"/>
</dbReference>
<dbReference type="Proteomes" id="UP000465031">
    <property type="component" value="Chromosome"/>
</dbReference>
<dbReference type="NCBIfam" id="TIGR02937">
    <property type="entry name" value="sigma70-ECF"/>
    <property type="match status" value="1"/>
</dbReference>
<dbReference type="InterPro" id="IPR039425">
    <property type="entry name" value="RNA_pol_sigma-70-like"/>
</dbReference>
<dbReference type="PROSITE" id="PS51707">
    <property type="entry name" value="CYTH"/>
    <property type="match status" value="1"/>
</dbReference>
<dbReference type="InterPro" id="IPR013249">
    <property type="entry name" value="RNA_pol_sigma70_r4_t2"/>
</dbReference>
<sequence>MSATEAPAASADGDAALLEAARRGDRAAFGRLYDRHAPTTYRYALSIVREPIDAEDVVQDVFLTTWTRIADATVVDASALPWLLTTARFTALNLVRSRTRARNRTDDADLSLHPDHRESPEGEVERRLLVAAIEDAVSELSETDQALYYLCIEQGSSYADAASALGASHGAVRNRLSRLRATLRAALRPLDLHPSEGENR</sequence>
<dbReference type="InterPro" id="IPR007627">
    <property type="entry name" value="RNA_pol_sigma70_r2"/>
</dbReference>
<dbReference type="GO" id="GO:0006352">
    <property type="term" value="P:DNA-templated transcription initiation"/>
    <property type="evidence" value="ECO:0007669"/>
    <property type="project" value="InterPro"/>
</dbReference>
<evidence type="ECO:0000256" key="6">
    <source>
        <dbReference type="SAM" id="MobiDB-lite"/>
    </source>
</evidence>
<comment type="similarity">
    <text evidence="1">Belongs to the sigma-70 factor family. ECF subfamily.</text>
</comment>
<dbReference type="PANTHER" id="PTHR43133">
    <property type="entry name" value="RNA POLYMERASE ECF-TYPE SIGMA FACTO"/>
    <property type="match status" value="1"/>
</dbReference>
<evidence type="ECO:0000256" key="3">
    <source>
        <dbReference type="ARBA" id="ARBA00023082"/>
    </source>
</evidence>
<dbReference type="Pfam" id="PF04542">
    <property type="entry name" value="Sigma70_r2"/>
    <property type="match status" value="1"/>
</dbReference>
<dbReference type="GO" id="GO:0003677">
    <property type="term" value="F:DNA binding"/>
    <property type="evidence" value="ECO:0007669"/>
    <property type="project" value="UniProtKB-KW"/>
</dbReference>
<reference evidence="11" key="3">
    <citation type="submission" date="2019-12" db="EMBL/GenBank/DDBJ databases">
        <title>Complete and draft genome sequences of new strains and members of some known species of the genus Rathayibacter isolated from plants.</title>
        <authorList>
            <person name="Tarlachkov S.V."/>
            <person name="Starodumova I.P."/>
            <person name="Dorofeeva L.V."/>
            <person name="Prisyazhnaya N.V."/>
            <person name="Leyn S."/>
            <person name="Zlamal J."/>
            <person name="Elan M."/>
            <person name="Osterman A.L."/>
            <person name="Nadler S."/>
            <person name="Subbotin S.A."/>
            <person name="Evtushenko L.I."/>
        </authorList>
    </citation>
    <scope>NUCLEOTIDE SEQUENCE [LARGE SCALE GENOMIC DNA]</scope>
    <source>
        <strain evidence="11">VKM Ac-2761</strain>
    </source>
</reference>
<dbReference type="EMBL" id="LIIN01000019">
    <property type="protein sequence ID" value="KZX21964.1"/>
    <property type="molecule type" value="Genomic_DNA"/>
</dbReference>
<dbReference type="InterPro" id="IPR023577">
    <property type="entry name" value="CYTH_domain"/>
</dbReference>
<organism evidence="8 10">
    <name type="scientific">Rathayibacter tanaceti</name>
    <dbReference type="NCBI Taxonomy" id="1671680"/>
    <lineage>
        <taxon>Bacteria</taxon>
        <taxon>Bacillati</taxon>
        <taxon>Actinomycetota</taxon>
        <taxon>Actinomycetes</taxon>
        <taxon>Micrococcales</taxon>
        <taxon>Microbacteriaceae</taxon>
        <taxon>Rathayibacter</taxon>
    </lineage>
</organism>
<reference evidence="9" key="2">
    <citation type="submission" date="2019-12" db="EMBL/GenBank/DDBJ databases">
        <title>Complete and Draft Genome Sequences of New Strains and Members of Some Known Species of the Genus Rathayibacter isolated from Plants.</title>
        <authorList>
            <person name="Tarlachkov S.V."/>
            <person name="Starodumova I.P."/>
            <person name="Dorofeeva L.V."/>
            <person name="Prisyazhnaya N.V."/>
            <person name="Leyn S.A."/>
            <person name="Zlamal J.E."/>
            <person name="Elane M.L."/>
            <person name="Osterman A.L."/>
            <person name="Nadler S.A."/>
            <person name="Subbotin S.A."/>
            <person name="Evtushenko L.I."/>
        </authorList>
    </citation>
    <scope>NUCLEOTIDE SEQUENCE</scope>
    <source>
        <strain evidence="9">VKM Ac-2761</strain>
    </source>
</reference>
<name>A0A168GAI3_9MICO</name>
<feature type="region of interest" description="Disordered" evidence="6">
    <location>
        <begin position="103"/>
        <end position="123"/>
    </location>
</feature>
<gene>
    <name evidence="8" type="primary">sigL_1</name>
    <name evidence="8" type="ORF">ACH61_00883</name>
    <name evidence="9" type="ORF">GSU10_14895</name>
</gene>
<evidence type="ECO:0000313" key="10">
    <source>
        <dbReference type="Proteomes" id="UP000076717"/>
    </source>
</evidence>
<dbReference type="PANTHER" id="PTHR43133:SF8">
    <property type="entry name" value="RNA POLYMERASE SIGMA FACTOR HI_1459-RELATED"/>
    <property type="match status" value="1"/>
</dbReference>
<keyword evidence="4" id="KW-0238">DNA-binding</keyword>
<evidence type="ECO:0000256" key="5">
    <source>
        <dbReference type="ARBA" id="ARBA00023163"/>
    </source>
</evidence>
<evidence type="ECO:0000259" key="7">
    <source>
        <dbReference type="PROSITE" id="PS51707"/>
    </source>
</evidence>
<dbReference type="Pfam" id="PF08281">
    <property type="entry name" value="Sigma70_r4_2"/>
    <property type="match status" value="1"/>
</dbReference>
<dbReference type="InterPro" id="IPR013324">
    <property type="entry name" value="RNA_pol_sigma_r3/r4-like"/>
</dbReference>
<accession>A0A168GAI3</accession>
<evidence type="ECO:0000256" key="4">
    <source>
        <dbReference type="ARBA" id="ARBA00023125"/>
    </source>
</evidence>
<keyword evidence="10" id="KW-1185">Reference proteome</keyword>
<dbReference type="InterPro" id="IPR036388">
    <property type="entry name" value="WH-like_DNA-bd_sf"/>
</dbReference>
<dbReference type="KEGG" id="rte:GSU10_14895"/>
<dbReference type="Gene3D" id="1.10.1740.10">
    <property type="match status" value="1"/>
</dbReference>
<dbReference type="InterPro" id="IPR014284">
    <property type="entry name" value="RNA_pol_sigma-70_dom"/>
</dbReference>
<dbReference type="AlphaFoldDB" id="A0A168GAI3"/>
<dbReference type="Proteomes" id="UP000076717">
    <property type="component" value="Unassembled WGS sequence"/>
</dbReference>
<keyword evidence="2" id="KW-0805">Transcription regulation</keyword>
<dbReference type="InterPro" id="IPR013325">
    <property type="entry name" value="RNA_pol_sigma_r2"/>
</dbReference>
<evidence type="ECO:0000313" key="9">
    <source>
        <dbReference type="EMBL" id="QHC57127.1"/>
    </source>
</evidence>
<dbReference type="EMBL" id="CP047186">
    <property type="protein sequence ID" value="QHC57127.1"/>
    <property type="molecule type" value="Genomic_DNA"/>
</dbReference>
<evidence type="ECO:0000313" key="8">
    <source>
        <dbReference type="EMBL" id="KZX21964.1"/>
    </source>
</evidence>
<feature type="domain" description="CYTH" evidence="7">
    <location>
        <begin position="121"/>
        <end position="200"/>
    </location>
</feature>